<dbReference type="InterPro" id="IPR019748">
    <property type="entry name" value="FERM_central"/>
</dbReference>
<evidence type="ECO:0000256" key="1">
    <source>
        <dbReference type="SAM" id="MobiDB-lite"/>
    </source>
</evidence>
<dbReference type="InterPro" id="IPR019749">
    <property type="entry name" value="Band_41_domain"/>
</dbReference>
<feature type="compositionally biased region" description="Basic and acidic residues" evidence="1">
    <location>
        <begin position="18"/>
        <end position="27"/>
    </location>
</feature>
<keyword evidence="4" id="KW-1185">Reference proteome</keyword>
<dbReference type="Gene3D" id="2.30.29.30">
    <property type="entry name" value="Pleckstrin-homology domain (PH domain)/Phosphotyrosine-binding domain (PTB)"/>
    <property type="match status" value="1"/>
</dbReference>
<dbReference type="GO" id="GO:0005856">
    <property type="term" value="C:cytoskeleton"/>
    <property type="evidence" value="ECO:0007669"/>
    <property type="project" value="TreeGrafter"/>
</dbReference>
<dbReference type="FunFam" id="3.10.20.90:FF:000024">
    <property type="entry name" value="Erythrocyte membrane protein band 4.1-like 5"/>
    <property type="match status" value="1"/>
</dbReference>
<dbReference type="CDD" id="cd14473">
    <property type="entry name" value="FERM_B-lobe"/>
    <property type="match status" value="1"/>
</dbReference>
<dbReference type="SMART" id="SM00295">
    <property type="entry name" value="B41"/>
    <property type="match status" value="1"/>
</dbReference>
<dbReference type="PROSITE" id="PS00661">
    <property type="entry name" value="FERM_2"/>
    <property type="match status" value="1"/>
</dbReference>
<protein>
    <submittedName>
        <fullName evidence="3">Erythrocyte membrane protein band 4.1 like 4B</fullName>
    </submittedName>
</protein>
<dbReference type="InterPro" id="IPR014352">
    <property type="entry name" value="FERM/acyl-CoA-bd_prot_sf"/>
</dbReference>
<dbReference type="Ensembl" id="ENSTRUT00000023071.3">
    <property type="protein sequence ID" value="ENSTRUP00000022975.3"/>
    <property type="gene ID" value="ENSTRUG00000009133.3"/>
</dbReference>
<dbReference type="Pfam" id="PF09380">
    <property type="entry name" value="FERM_C"/>
    <property type="match status" value="1"/>
</dbReference>
<name>H2TE83_TAKRU</name>
<evidence type="ECO:0000313" key="4">
    <source>
        <dbReference type="Proteomes" id="UP000005226"/>
    </source>
</evidence>
<dbReference type="InterPro" id="IPR018980">
    <property type="entry name" value="FERM_PH-like_C"/>
</dbReference>
<accession>H2TE83</accession>
<dbReference type="InterPro" id="IPR000299">
    <property type="entry name" value="FERM_domain"/>
</dbReference>
<dbReference type="GO" id="GO:0031032">
    <property type="term" value="P:actomyosin structure organization"/>
    <property type="evidence" value="ECO:0007669"/>
    <property type="project" value="TreeGrafter"/>
</dbReference>
<dbReference type="PROSITE" id="PS00660">
    <property type="entry name" value="FERM_1"/>
    <property type="match status" value="1"/>
</dbReference>
<dbReference type="Pfam" id="PF00373">
    <property type="entry name" value="FERM_M"/>
    <property type="match status" value="1"/>
</dbReference>
<feature type="compositionally biased region" description="Basic residues" evidence="1">
    <location>
        <begin position="8"/>
        <end position="17"/>
    </location>
</feature>
<feature type="region of interest" description="Disordered" evidence="1">
    <location>
        <begin position="348"/>
        <end position="451"/>
    </location>
</feature>
<dbReference type="SUPFAM" id="SSF54236">
    <property type="entry name" value="Ubiquitin-like"/>
    <property type="match status" value="1"/>
</dbReference>
<dbReference type="STRING" id="31033.ENSTRUP00000083025"/>
<evidence type="ECO:0000259" key="2">
    <source>
        <dbReference type="PROSITE" id="PS50057"/>
    </source>
</evidence>
<dbReference type="Proteomes" id="UP000005226">
    <property type="component" value="Chromosome 7"/>
</dbReference>
<dbReference type="Gene3D" id="3.10.20.90">
    <property type="entry name" value="Phosphatidylinositol 3-kinase Catalytic Subunit, Chain A, domain 1"/>
    <property type="match status" value="1"/>
</dbReference>
<feature type="region of interest" description="Disordered" evidence="1">
    <location>
        <begin position="1"/>
        <end position="28"/>
    </location>
</feature>
<dbReference type="InterPro" id="IPR029071">
    <property type="entry name" value="Ubiquitin-like_domsf"/>
</dbReference>
<dbReference type="InterPro" id="IPR018979">
    <property type="entry name" value="FERM_N"/>
</dbReference>
<proteinExistence type="predicted"/>
<dbReference type="HOGENOM" id="CLU_003623_1_0_1"/>
<dbReference type="Pfam" id="PF09379">
    <property type="entry name" value="FERM_N"/>
    <property type="match status" value="1"/>
</dbReference>
<dbReference type="InterPro" id="IPR011993">
    <property type="entry name" value="PH-like_dom_sf"/>
</dbReference>
<evidence type="ECO:0000313" key="3">
    <source>
        <dbReference type="Ensembl" id="ENSTRUP00000022975.3"/>
    </source>
</evidence>
<dbReference type="SMART" id="SM01196">
    <property type="entry name" value="FERM_C"/>
    <property type="match status" value="1"/>
</dbReference>
<reference evidence="3 4" key="1">
    <citation type="journal article" date="2011" name="Genome Biol. Evol.">
        <title>Integration of the genetic map and genome assembly of fugu facilitates insights into distinct features of genome evolution in teleosts and mammals.</title>
        <authorList>
            <person name="Kai W."/>
            <person name="Kikuchi K."/>
            <person name="Tohari S."/>
            <person name="Chew A.K."/>
            <person name="Tay A."/>
            <person name="Fujiwara A."/>
            <person name="Hosoya S."/>
            <person name="Suetake H."/>
            <person name="Naruse K."/>
            <person name="Brenner S."/>
            <person name="Suzuki Y."/>
            <person name="Venkatesh B."/>
        </authorList>
    </citation>
    <scope>NUCLEOTIDE SEQUENCE [LARGE SCALE GENOMIC DNA]</scope>
</reference>
<dbReference type="InterPro" id="IPR019747">
    <property type="entry name" value="FERM_CS"/>
</dbReference>
<dbReference type="FunFam" id="2.30.29.30:FF:000002">
    <property type="entry name" value="Band 4.1-like protein 5 isoform 1"/>
    <property type="match status" value="1"/>
</dbReference>
<organism evidence="3 4">
    <name type="scientific">Takifugu rubripes</name>
    <name type="common">Japanese pufferfish</name>
    <name type="synonym">Fugu rubripes</name>
    <dbReference type="NCBI Taxonomy" id="31033"/>
    <lineage>
        <taxon>Eukaryota</taxon>
        <taxon>Metazoa</taxon>
        <taxon>Chordata</taxon>
        <taxon>Craniata</taxon>
        <taxon>Vertebrata</taxon>
        <taxon>Euteleostomi</taxon>
        <taxon>Actinopterygii</taxon>
        <taxon>Neopterygii</taxon>
        <taxon>Teleostei</taxon>
        <taxon>Neoteleostei</taxon>
        <taxon>Acanthomorphata</taxon>
        <taxon>Eupercaria</taxon>
        <taxon>Tetraodontiformes</taxon>
        <taxon>Tetradontoidea</taxon>
        <taxon>Tetraodontidae</taxon>
        <taxon>Takifugu</taxon>
    </lineage>
</organism>
<dbReference type="Pfam" id="PF08736">
    <property type="entry name" value="FA"/>
    <property type="match status" value="1"/>
</dbReference>
<dbReference type="SUPFAM" id="SSF47031">
    <property type="entry name" value="Second domain of FERM"/>
    <property type="match status" value="1"/>
</dbReference>
<dbReference type="CDD" id="cd13186">
    <property type="entry name" value="FERM_C_NBL4_NBL5"/>
    <property type="match status" value="1"/>
</dbReference>
<dbReference type="SUPFAM" id="SSF50729">
    <property type="entry name" value="PH domain-like"/>
    <property type="match status" value="1"/>
</dbReference>
<dbReference type="AlphaFoldDB" id="H2TE83"/>
<reference evidence="3" key="2">
    <citation type="submission" date="2025-08" db="UniProtKB">
        <authorList>
            <consortium name="Ensembl"/>
        </authorList>
    </citation>
    <scope>IDENTIFICATION</scope>
</reference>
<gene>
    <name evidence="3" type="primary">epb41l4b</name>
</gene>
<dbReference type="SMART" id="SM01195">
    <property type="entry name" value="FA"/>
    <property type="match status" value="1"/>
</dbReference>
<dbReference type="PANTHER" id="PTHR23280">
    <property type="entry name" value="4.1 G PROTEIN"/>
    <property type="match status" value="1"/>
</dbReference>
<dbReference type="Gene3D" id="1.20.80.10">
    <property type="match status" value="1"/>
</dbReference>
<dbReference type="GeneTree" id="ENSGT00940000158331"/>
<dbReference type="InterPro" id="IPR014847">
    <property type="entry name" value="FA"/>
</dbReference>
<reference evidence="3" key="3">
    <citation type="submission" date="2025-09" db="UniProtKB">
        <authorList>
            <consortium name="Ensembl"/>
        </authorList>
    </citation>
    <scope>IDENTIFICATION</scope>
</reference>
<sequence>MMGFLRRTFSRRPRSRFGTREGDERDGAGGVVGNPLLLAHQQQVVHAPAVVTGGAPVHIPAGGTARTVITCRVLLLDGSDVTVDLPSKCKGQDLFDQIMYHIDLVETDYFGLQFMDTEQVSHWLDMSKLIKKQIRDGPPYRLFFRVKFYSSEPNNLREEFTRGCGLGDCDPLEHSPELVSEFRFSPKQSEAMEADIFGQWLELRGNSPSQAEISFLNKCKWLELYGVDMHFVKGRDGGEYALGLTPTGILVFEGSNKIGLFFWPKITLLDFKRSRLTLVVVEDDDQGREQEHTFVFQLSNAKSCKHLWKCAVESHAFFRLRQPSGGKSGRSDFTRLGSRFRFSGKTEYQATHAGRLRRASTFERRPSKRYPSRTQSLGKGDSHASPDPSLHPYQHNIPIGHEPWHPPLQALTPPVYLQPSGHALSHRPSLESSSPVSSGPPVPERTTSTLPGSFSVVFRDKVMTAL</sequence>
<feature type="domain" description="FERM" evidence="2">
    <location>
        <begin position="1"/>
        <end position="322"/>
    </location>
</feature>
<dbReference type="PANTHER" id="PTHR23280:SF18">
    <property type="entry name" value="BAND 4.1-LIKE PROTEIN 4B"/>
    <property type="match status" value="1"/>
</dbReference>
<dbReference type="PROSITE" id="PS50057">
    <property type="entry name" value="FERM_3"/>
    <property type="match status" value="1"/>
</dbReference>
<feature type="compositionally biased region" description="Low complexity" evidence="1">
    <location>
        <begin position="426"/>
        <end position="437"/>
    </location>
</feature>
<dbReference type="InterPro" id="IPR035963">
    <property type="entry name" value="FERM_2"/>
</dbReference>